<dbReference type="GO" id="GO:0048513">
    <property type="term" value="P:animal organ development"/>
    <property type="evidence" value="ECO:0007669"/>
    <property type="project" value="UniProtKB-ARBA"/>
</dbReference>
<dbReference type="FunFam" id="3.30.60.30:FF:000040">
    <property type="entry name" value="Agrin, putative"/>
    <property type="match status" value="1"/>
</dbReference>
<dbReference type="Gene3D" id="2.60.120.200">
    <property type="match status" value="3"/>
</dbReference>
<feature type="domain" description="Laminin G" evidence="8">
    <location>
        <begin position="985"/>
        <end position="1163"/>
    </location>
</feature>
<dbReference type="FunFam" id="3.30.60.30:FF:000024">
    <property type="entry name" value="Transmembrane agrin"/>
    <property type="match status" value="2"/>
</dbReference>
<feature type="domain" description="Kazal-like" evidence="11">
    <location>
        <begin position="222"/>
        <end position="268"/>
    </location>
</feature>
<feature type="disulfide bond" evidence="5">
    <location>
        <begin position="967"/>
        <end position="976"/>
    </location>
</feature>
<feature type="domain" description="Kazal-like" evidence="11">
    <location>
        <begin position="343"/>
        <end position="408"/>
    </location>
</feature>
<feature type="disulfide bond" evidence="5">
    <location>
        <begin position="1190"/>
        <end position="1199"/>
    </location>
</feature>
<dbReference type="SMART" id="SM00179">
    <property type="entry name" value="EGF_CA"/>
    <property type="match status" value="3"/>
</dbReference>
<dbReference type="GO" id="GO:0030154">
    <property type="term" value="P:cell differentiation"/>
    <property type="evidence" value="ECO:0007669"/>
    <property type="project" value="UniProtKB-KW"/>
</dbReference>
<dbReference type="SUPFAM" id="SSF100895">
    <property type="entry name" value="Kazal-type serine protease inhibitors"/>
    <property type="match status" value="8"/>
</dbReference>
<feature type="domain" description="EGF-like" evidence="9">
    <location>
        <begin position="1433"/>
        <end position="1471"/>
    </location>
</feature>
<protein>
    <recommendedName>
        <fullName evidence="14">Agrin</fullName>
    </recommendedName>
</protein>
<dbReference type="GO" id="GO:0005509">
    <property type="term" value="F:calcium ion binding"/>
    <property type="evidence" value="ECO:0007669"/>
    <property type="project" value="InterPro"/>
</dbReference>
<feature type="domain" description="EGF-like" evidence="9">
    <location>
        <begin position="940"/>
        <end position="977"/>
    </location>
</feature>
<dbReference type="Gene3D" id="2.10.25.10">
    <property type="entry name" value="Laminin"/>
    <property type="match status" value="6"/>
</dbReference>
<dbReference type="Proteomes" id="UP001153737">
    <property type="component" value="Chromosome 14"/>
</dbReference>
<keyword evidence="1" id="KW-0677">Repeat</keyword>
<dbReference type="SMART" id="SM00282">
    <property type="entry name" value="LamG"/>
    <property type="match status" value="3"/>
</dbReference>
<accession>A0A9N9SBW8</accession>
<dbReference type="CDD" id="cd00055">
    <property type="entry name" value="EGF_Lam"/>
    <property type="match status" value="2"/>
</dbReference>
<evidence type="ECO:0000259" key="8">
    <source>
        <dbReference type="PROSITE" id="PS50025"/>
    </source>
</evidence>
<feature type="domain" description="Laminin EGF-like" evidence="10">
    <location>
        <begin position="664"/>
        <end position="711"/>
    </location>
</feature>
<dbReference type="InterPro" id="IPR001881">
    <property type="entry name" value="EGF-like_Ca-bd_dom"/>
</dbReference>
<evidence type="ECO:0000313" key="12">
    <source>
        <dbReference type="EMBL" id="CAG9816696.1"/>
    </source>
</evidence>
<dbReference type="InterPro" id="IPR003645">
    <property type="entry name" value="Fol_N"/>
</dbReference>
<dbReference type="PROSITE" id="PS50027">
    <property type="entry name" value="EGF_LAM_2"/>
    <property type="match status" value="2"/>
</dbReference>
<feature type="region of interest" description="Disordered" evidence="7">
    <location>
        <begin position="799"/>
        <end position="826"/>
    </location>
</feature>
<dbReference type="PRINTS" id="PR00011">
    <property type="entry name" value="EGFLAMININ"/>
</dbReference>
<feature type="disulfide bond" evidence="6">
    <location>
        <begin position="685"/>
        <end position="694"/>
    </location>
</feature>
<feature type="domain" description="Laminin G" evidence="8">
    <location>
        <begin position="1477"/>
        <end position="1655"/>
    </location>
</feature>
<keyword evidence="2" id="KW-0221">Differentiation</keyword>
<feature type="domain" description="Kazal-like" evidence="11">
    <location>
        <begin position="69"/>
        <end position="123"/>
    </location>
</feature>
<feature type="domain" description="Kazal-like" evidence="11">
    <location>
        <begin position="291"/>
        <end position="341"/>
    </location>
</feature>
<dbReference type="PROSITE" id="PS51465">
    <property type="entry name" value="KAZAL_2"/>
    <property type="match status" value="7"/>
</dbReference>
<feature type="disulfide bond" evidence="6">
    <location>
        <begin position="613"/>
        <end position="630"/>
    </location>
</feature>
<keyword evidence="5" id="KW-0245">EGF-like domain</keyword>
<dbReference type="CDD" id="cd00104">
    <property type="entry name" value="KAZAL_FS"/>
    <property type="match status" value="6"/>
</dbReference>
<sequence length="1660" mass="182629">MCPDSCPTYGDHSTSRPVCGSDGMDYPNQCELQKAGCSSKMNITIKFSGKCDPCAGAQCAEPEVCQLDGHRNPICRCGDTCPLEFNPVCGSDGKTYSNECTLRQEACRSRKTLNIIYRGKCSSGINPCTSVRCTPDEECAINKFGIAHCECPPTCEPVMRPVCSKEGRTYPSECEMKRAACSARTRIEIAYAGVCGERGPCSDHECQFGAVCVARTGTAHCECPVCPAEFEPVCGSDGISYSNACKLQQEACKHRRGITVLYNGPCNGCENKKCDFYSTCENDGATEGKCVCPESCTDVKLNNGTVCGTDGVTYTNECELQITSCKTKQFVILAYKGNCDLCQGVDCKHGAKCEAGDCVCPTNCESAGNEPVCASNMLTYQNECELQKAKCSPQSSSLNVVFYGDCRERFPVGGVLNTTLPTITLQTNSATNQDIIGEPDNSITDPANSEKEACKDIHCDFDATCELGPDNFPRCTCQFDCASAELKSVCASDLRLYSSLCAMKMEACQRQEELRLRPLDLCQGMEVKPCKGEKPLTDPLTARELDCGNGPFRQDCPSGSYCHQTARFSRCCLKDQNFIEKKGCEDSWYGCCPDGRNSAQGPNHAGCPSLCGCNKLGSYSELCDPETQQCRCRPGVGGPKCDRCEPGYWGLPKISSGYRGCIPCGCSAFGSVRDDCEQMTGRCVCRPGVQGQKCTVCSDHDKILGPNGCVAAVDLARSSPSSCQDMTCYFGAKCVERDGSAVCECHKKCIDENDAQVVCGSDGQSYNSPCELRLLACRLQKDIVVQGFGDCKDDPIPSTDWPSRRYTPLEFTQPDESNSPLSKSTRHLMVPDPRYYYERSGDRRVSYPADYATKDSEFHDPGPGSNIVYRNRGGEFAPAFRPTPATVRVVTALLGDLCSENSDCMILYSHCDKGACTCLPDHYESPDRQKCIASSDSTDEYRACSSSPCQHASTCVDLPSATFTCICNSNYTGPLCNTEILAVQYDIPAFHGRSYVRLKPLKAYHKLSVELEFKTKTEDGILLYNQQKADGLGDFVSLAIVKGFVEFKYNLGNGPVVIRSSDKVQLGKWHQVVLKRYHKDGILKLDEGEEIAGQAMGNLKALDLLEDTFVGYVPNNDTRAYENIGTDQGFQGCIRSFRIGRQEIELDTNQHDWVLKTEGLFDCSRHACTRTPCQNNGKCVENGELFQCECSAHFGGSFCERLSDPCSLEPCHRRAKCRPYDGSFVCECPAGRFGQRCEIEYKDAQILTPEFNGSSFIQFPRLEGVKRTFSIEVTFMPTSSNGLILYNGQMKNGRGDFISLNLARGFLQFRYNLGSGIANITSPKQVSLNEWHWVKISRDGREGRMLLDNSSDVHGLSGVPLTELNLETHFYIGAVPNWKQIHRLSGASKGFRGAIQKVLLNGKPLSLSGLLENCGISAAYNNSGCSANIGYYDGQPCALTKNPCLNDGLCVPDLRDFTCRCPSNFKGKYCEIVKEDSLALKLNGETFLQYRNKGYRRRKPERGNRYEIRIRTFMSEGLLLWRSKNRNHAQDYLAIAIADGYPELSFNLGTTNAFWAVRAKTRVDDGMWHTIHVRRRKRVGFISIDGKPATRGIAKSGSIALRTNAKLWIGGSAHLPPGLPTSYYKGFEGCIQRIAVHAKSLDLLGHNDISKIHFCHDNEI</sequence>
<evidence type="ECO:0000259" key="9">
    <source>
        <dbReference type="PROSITE" id="PS50026"/>
    </source>
</evidence>
<feature type="domain" description="EGF-like" evidence="9">
    <location>
        <begin position="1202"/>
        <end position="1238"/>
    </location>
</feature>
<dbReference type="SMART" id="SM00057">
    <property type="entry name" value="FIMAC"/>
    <property type="match status" value="3"/>
</dbReference>
<dbReference type="PROSITE" id="PS01248">
    <property type="entry name" value="EGF_LAM_1"/>
    <property type="match status" value="1"/>
</dbReference>
<reference evidence="12" key="2">
    <citation type="submission" date="2022-10" db="EMBL/GenBank/DDBJ databases">
        <authorList>
            <consortium name="ENA_rothamsted_submissions"/>
            <consortium name="culmorum"/>
            <person name="King R."/>
        </authorList>
    </citation>
    <scope>NUCLEOTIDE SEQUENCE</scope>
</reference>
<dbReference type="PANTHER" id="PTHR10913">
    <property type="entry name" value="FOLLISTATIN-RELATED"/>
    <property type="match status" value="1"/>
</dbReference>
<evidence type="ECO:0000256" key="1">
    <source>
        <dbReference type="ARBA" id="ARBA00022737"/>
    </source>
</evidence>
<dbReference type="CDD" id="cd00054">
    <property type="entry name" value="EGF_CA"/>
    <property type="match status" value="2"/>
</dbReference>
<dbReference type="PROSITE" id="PS00022">
    <property type="entry name" value="EGF_1"/>
    <property type="match status" value="4"/>
</dbReference>
<evidence type="ECO:0000313" key="13">
    <source>
        <dbReference type="Proteomes" id="UP001153737"/>
    </source>
</evidence>
<dbReference type="Pfam" id="PF00053">
    <property type="entry name" value="EGF_laminin"/>
    <property type="match status" value="2"/>
</dbReference>
<dbReference type="FunFam" id="3.30.60.30:FF:000072">
    <property type="entry name" value="Agrin, putative"/>
    <property type="match status" value="1"/>
</dbReference>
<feature type="disulfide bond" evidence="6">
    <location>
        <begin position="664"/>
        <end position="676"/>
    </location>
</feature>
<evidence type="ECO:0000259" key="11">
    <source>
        <dbReference type="PROSITE" id="PS51465"/>
    </source>
</evidence>
<dbReference type="Pfam" id="PF00008">
    <property type="entry name" value="EGF"/>
    <property type="match status" value="3"/>
</dbReference>
<feature type="domain" description="Kazal-like" evidence="11">
    <location>
        <begin position="737"/>
        <end position="793"/>
    </location>
</feature>
<feature type="disulfide bond" evidence="6">
    <location>
        <begin position="632"/>
        <end position="641"/>
    </location>
</feature>
<evidence type="ECO:0000256" key="4">
    <source>
        <dbReference type="ARBA" id="ARBA00023180"/>
    </source>
</evidence>
<dbReference type="Pfam" id="PF02210">
    <property type="entry name" value="Laminin_G_2"/>
    <property type="match status" value="1"/>
</dbReference>
<evidence type="ECO:0000256" key="6">
    <source>
        <dbReference type="PROSITE-ProRule" id="PRU00460"/>
    </source>
</evidence>
<dbReference type="PANTHER" id="PTHR10913:SF78">
    <property type="entry name" value="AGRIN"/>
    <property type="match status" value="1"/>
</dbReference>
<dbReference type="InterPro" id="IPR002049">
    <property type="entry name" value="LE_dom"/>
</dbReference>
<dbReference type="InterPro" id="IPR001791">
    <property type="entry name" value="Laminin_G"/>
</dbReference>
<dbReference type="InterPro" id="IPR013320">
    <property type="entry name" value="ConA-like_dom_sf"/>
</dbReference>
<gene>
    <name evidence="12" type="ORF">PHAECO_LOCUS4183</name>
</gene>
<dbReference type="Pfam" id="PF07648">
    <property type="entry name" value="Kazal_2"/>
    <property type="match status" value="8"/>
</dbReference>
<dbReference type="InterPro" id="IPR036058">
    <property type="entry name" value="Kazal_dom_sf"/>
</dbReference>
<evidence type="ECO:0000256" key="3">
    <source>
        <dbReference type="ARBA" id="ARBA00023157"/>
    </source>
</evidence>
<keyword evidence="13" id="KW-1185">Reference proteome</keyword>
<dbReference type="PROSITE" id="PS50026">
    <property type="entry name" value="EGF_3"/>
    <property type="match status" value="4"/>
</dbReference>
<evidence type="ECO:0000256" key="7">
    <source>
        <dbReference type="SAM" id="MobiDB-lite"/>
    </source>
</evidence>
<keyword evidence="6" id="KW-0424">Laminin EGF-like domain</keyword>
<dbReference type="InterPro" id="IPR000742">
    <property type="entry name" value="EGF"/>
</dbReference>
<dbReference type="CDD" id="cd00110">
    <property type="entry name" value="LamG"/>
    <property type="match status" value="3"/>
</dbReference>
<dbReference type="PROSITE" id="PS50025">
    <property type="entry name" value="LAM_G_DOMAIN"/>
    <property type="match status" value="3"/>
</dbReference>
<feature type="domain" description="Laminin EGF-like" evidence="10">
    <location>
        <begin position="611"/>
        <end position="663"/>
    </location>
</feature>
<feature type="disulfide bond" evidence="6">
    <location>
        <begin position="666"/>
        <end position="683"/>
    </location>
</feature>
<evidence type="ECO:0000256" key="2">
    <source>
        <dbReference type="ARBA" id="ARBA00022782"/>
    </source>
</evidence>
<feature type="disulfide bond" evidence="6">
    <location>
        <begin position="611"/>
        <end position="623"/>
    </location>
</feature>
<evidence type="ECO:0000256" key="5">
    <source>
        <dbReference type="PROSITE-ProRule" id="PRU00076"/>
    </source>
</evidence>
<evidence type="ECO:0000259" key="10">
    <source>
        <dbReference type="PROSITE" id="PS50027"/>
    </source>
</evidence>
<dbReference type="GO" id="GO:0005576">
    <property type="term" value="C:extracellular region"/>
    <property type="evidence" value="ECO:0007669"/>
    <property type="project" value="TreeGrafter"/>
</dbReference>
<dbReference type="GO" id="GO:0009653">
    <property type="term" value="P:anatomical structure morphogenesis"/>
    <property type="evidence" value="ECO:0007669"/>
    <property type="project" value="UniProtKB-ARBA"/>
</dbReference>
<dbReference type="FunFam" id="2.10.25.10:FF:000074">
    <property type="entry name" value="Laminin subunit alpha"/>
    <property type="match status" value="1"/>
</dbReference>
<proteinExistence type="predicted"/>
<dbReference type="OrthoDB" id="88467at2759"/>
<keyword evidence="3 5" id="KW-1015">Disulfide bond</keyword>
<feature type="compositionally biased region" description="Polar residues" evidence="7">
    <location>
        <begin position="814"/>
        <end position="823"/>
    </location>
</feature>
<feature type="disulfide bond" evidence="5">
    <location>
        <begin position="1228"/>
        <end position="1237"/>
    </location>
</feature>
<dbReference type="SMART" id="SM00280">
    <property type="entry name" value="KAZAL"/>
    <property type="match status" value="8"/>
</dbReference>
<dbReference type="InterPro" id="IPR003884">
    <property type="entry name" value="FacI_MAC"/>
</dbReference>
<dbReference type="InterPro" id="IPR050653">
    <property type="entry name" value="Prot_Inhib_GrowthFact_Antg"/>
</dbReference>
<dbReference type="SUPFAM" id="SSF57196">
    <property type="entry name" value="EGF/Laminin"/>
    <property type="match status" value="3"/>
</dbReference>
<dbReference type="InterPro" id="IPR002350">
    <property type="entry name" value="Kazal_dom"/>
</dbReference>
<dbReference type="SMART" id="SM00181">
    <property type="entry name" value="EGF"/>
    <property type="match status" value="6"/>
</dbReference>
<keyword evidence="4" id="KW-0325">Glycoprotein</keyword>
<organism evidence="12 13">
    <name type="scientific">Phaedon cochleariae</name>
    <name type="common">Mustard beetle</name>
    <dbReference type="NCBI Taxonomy" id="80249"/>
    <lineage>
        <taxon>Eukaryota</taxon>
        <taxon>Metazoa</taxon>
        <taxon>Ecdysozoa</taxon>
        <taxon>Arthropoda</taxon>
        <taxon>Hexapoda</taxon>
        <taxon>Insecta</taxon>
        <taxon>Pterygota</taxon>
        <taxon>Neoptera</taxon>
        <taxon>Endopterygota</taxon>
        <taxon>Coleoptera</taxon>
        <taxon>Polyphaga</taxon>
        <taxon>Cucujiformia</taxon>
        <taxon>Chrysomeloidea</taxon>
        <taxon>Chrysomelidae</taxon>
        <taxon>Chrysomelinae</taxon>
        <taxon>Chrysomelini</taxon>
        <taxon>Phaedon</taxon>
    </lineage>
</organism>
<feature type="domain" description="EGF-like" evidence="9">
    <location>
        <begin position="1164"/>
        <end position="1200"/>
    </location>
</feature>
<feature type="domain" description="Kazal-like" evidence="11">
    <location>
        <begin position="1"/>
        <end position="53"/>
    </location>
</feature>
<name>A0A9N9SBW8_PHACE</name>
<reference evidence="12" key="1">
    <citation type="submission" date="2022-01" db="EMBL/GenBank/DDBJ databases">
        <authorList>
            <person name="King R."/>
        </authorList>
    </citation>
    <scope>NUCLEOTIDE SEQUENCE</scope>
</reference>
<dbReference type="GO" id="GO:0048731">
    <property type="term" value="P:system development"/>
    <property type="evidence" value="ECO:0007669"/>
    <property type="project" value="UniProtKB-ARBA"/>
</dbReference>
<dbReference type="SMART" id="SM00180">
    <property type="entry name" value="EGF_Lam"/>
    <property type="match status" value="2"/>
</dbReference>
<dbReference type="EMBL" id="OU896720">
    <property type="protein sequence ID" value="CAG9816696.1"/>
    <property type="molecule type" value="Genomic_DNA"/>
</dbReference>
<dbReference type="Pfam" id="PF00054">
    <property type="entry name" value="Laminin_G_1"/>
    <property type="match status" value="2"/>
</dbReference>
<feature type="domain" description="Laminin G" evidence="8">
    <location>
        <begin position="1246"/>
        <end position="1425"/>
    </location>
</feature>
<feature type="disulfide bond" evidence="5">
    <location>
        <begin position="1461"/>
        <end position="1470"/>
    </location>
</feature>
<comment type="caution">
    <text evidence="5">Lacks conserved residue(s) required for the propagation of feature annotation.</text>
</comment>
<dbReference type="Gene3D" id="3.30.60.30">
    <property type="match status" value="8"/>
</dbReference>
<dbReference type="SMART" id="SM00274">
    <property type="entry name" value="FOLN"/>
    <property type="match status" value="7"/>
</dbReference>
<dbReference type="FunFam" id="2.10.25.10:FF:000134">
    <property type="entry name" value="Transmembrane agrin"/>
    <property type="match status" value="1"/>
</dbReference>
<feature type="domain" description="Kazal-like" evidence="11">
    <location>
        <begin position="143"/>
        <end position="197"/>
    </location>
</feature>
<dbReference type="SUPFAM" id="SSF49899">
    <property type="entry name" value="Concanavalin A-like lectins/glucanases"/>
    <property type="match status" value="3"/>
</dbReference>
<evidence type="ECO:0008006" key="14">
    <source>
        <dbReference type="Google" id="ProtNLM"/>
    </source>
</evidence>